<proteinExistence type="predicted"/>
<sequence length="349" mass="36840">MKKSRFRLLLLPLAGILVSLVTLGSDFTASAADFSPALRTEAQPPPVEEFGTINGLGQSAEHEKITRSALACRGGEPANACFQPSSLTQLSGRSGTFGAVGAPDSDQTLTEAAHCDGADYLNAPGYPRMRTQATASLLECIQHLRVNLSEGVVAAEDMLNAERLDPDEVDLRSTCTFTLSISGRGKCNAIEGLGRALHGTQDFYSHSNWSDSSDPSRTVGINNPPGLARSVPAPFMNLVGSAPTAASIPAPLSTGCFSLFPWGCGGRVTHDVLNKDHGVIDPLTGTTSNPATPRGRVSANFDRAVRSAILDTQAQWKGYRDALEAKYGTRQGALLACAITHDNPTRDCS</sequence>
<dbReference type="Proteomes" id="UP001377168">
    <property type="component" value="Unassembled WGS sequence"/>
</dbReference>
<dbReference type="EMBL" id="JBBKAJ010000011">
    <property type="protein sequence ID" value="MEJ8632238.1"/>
    <property type="molecule type" value="Genomic_DNA"/>
</dbReference>
<gene>
    <name evidence="1" type="ORF">WKI67_02000</name>
</gene>
<keyword evidence="2" id="KW-1185">Reference proteome</keyword>
<reference evidence="1" key="1">
    <citation type="submission" date="2024-03" db="EMBL/GenBank/DDBJ databases">
        <title>Novel Streptomyces species of biotechnological and ecological value are a feature of Machair soil.</title>
        <authorList>
            <person name="Prole J.R."/>
            <person name="Goodfellow M."/>
            <person name="Allenby N."/>
            <person name="Ward A.C."/>
        </authorList>
    </citation>
    <scope>NUCLEOTIDE SEQUENCE</scope>
    <source>
        <strain evidence="1">MS2.AVA.5</strain>
    </source>
</reference>
<evidence type="ECO:0000313" key="1">
    <source>
        <dbReference type="EMBL" id="MEJ8632238.1"/>
    </source>
</evidence>
<accession>A0ACC6PL87</accession>
<organism evidence="1 2">
    <name type="scientific">Streptomyces achmelvichensis</name>
    <dbReference type="NCBI Taxonomy" id="3134111"/>
    <lineage>
        <taxon>Bacteria</taxon>
        <taxon>Bacillati</taxon>
        <taxon>Actinomycetota</taxon>
        <taxon>Actinomycetes</taxon>
        <taxon>Kitasatosporales</taxon>
        <taxon>Streptomycetaceae</taxon>
        <taxon>Streptomyces</taxon>
    </lineage>
</organism>
<evidence type="ECO:0000313" key="2">
    <source>
        <dbReference type="Proteomes" id="UP001377168"/>
    </source>
</evidence>
<protein>
    <submittedName>
        <fullName evidence="1">CinY protein</fullName>
    </submittedName>
</protein>
<comment type="caution">
    <text evidence="1">The sequence shown here is derived from an EMBL/GenBank/DDBJ whole genome shotgun (WGS) entry which is preliminary data.</text>
</comment>
<name>A0ACC6PL87_9ACTN</name>